<comment type="caution">
    <text evidence="1">The sequence shown here is derived from an EMBL/GenBank/DDBJ whole genome shotgun (WGS) entry which is preliminary data.</text>
</comment>
<proteinExistence type="predicted"/>
<dbReference type="EMBL" id="CAUYUJ010000574">
    <property type="protein sequence ID" value="CAK0791403.1"/>
    <property type="molecule type" value="Genomic_DNA"/>
</dbReference>
<reference evidence="1" key="1">
    <citation type="submission" date="2023-10" db="EMBL/GenBank/DDBJ databases">
        <authorList>
            <person name="Chen Y."/>
            <person name="Shah S."/>
            <person name="Dougan E. K."/>
            <person name="Thang M."/>
            <person name="Chan C."/>
        </authorList>
    </citation>
    <scope>NUCLEOTIDE SEQUENCE [LARGE SCALE GENOMIC DNA]</scope>
</reference>
<accession>A0ABN9PH56</accession>
<evidence type="ECO:0000313" key="2">
    <source>
        <dbReference type="Proteomes" id="UP001189429"/>
    </source>
</evidence>
<keyword evidence="2" id="KW-1185">Reference proteome</keyword>
<protein>
    <submittedName>
        <fullName evidence="1">Uncharacterized protein</fullName>
    </submittedName>
</protein>
<sequence length="237" mass="26279">MASTQGHFRGVVPGDPFQSSIVGNYEHVMRRAEVNLQSTAFVLKDVGAGISREIATLQDHKRMLQLSLVRAQHGKADDVKDQMAKAEYEYQLKDQIDSLTKMIDELSKQHGFINVKANQTVDVTSDKNYNEPQSDEQAIIMKLETGEETLLIEKDGAPYQVPWKAGDPNSWVHYGWKQKDPSLWVDPLSGGSSGSSPAVPTDTKTLWLEKKVEALERKLAESTAGPLEQAFPKRGAA</sequence>
<organism evidence="1 2">
    <name type="scientific">Prorocentrum cordatum</name>
    <dbReference type="NCBI Taxonomy" id="2364126"/>
    <lineage>
        <taxon>Eukaryota</taxon>
        <taxon>Sar</taxon>
        <taxon>Alveolata</taxon>
        <taxon>Dinophyceae</taxon>
        <taxon>Prorocentrales</taxon>
        <taxon>Prorocentraceae</taxon>
        <taxon>Prorocentrum</taxon>
    </lineage>
</organism>
<dbReference type="Proteomes" id="UP001189429">
    <property type="component" value="Unassembled WGS sequence"/>
</dbReference>
<name>A0ABN9PH56_9DINO</name>
<gene>
    <name evidence="1" type="ORF">PCOR1329_LOCUS2305</name>
</gene>
<evidence type="ECO:0000313" key="1">
    <source>
        <dbReference type="EMBL" id="CAK0791403.1"/>
    </source>
</evidence>